<protein>
    <submittedName>
        <fullName evidence="1">TIGR02117 family protein</fullName>
    </submittedName>
</protein>
<gene>
    <name evidence="1" type="ORF">H9L12_09795</name>
</gene>
<dbReference type="AlphaFoldDB" id="A0A7G9S9R1"/>
<name>A0A7G9S9R1_9SPHN</name>
<evidence type="ECO:0000313" key="2">
    <source>
        <dbReference type="Proteomes" id="UP000515955"/>
    </source>
</evidence>
<reference evidence="1 2" key="1">
    <citation type="submission" date="2020-08" db="EMBL/GenBank/DDBJ databases">
        <title>Genome sequence of Sphingomonas rhizophila KACC 19189T.</title>
        <authorList>
            <person name="Hyun D.-W."/>
            <person name="Bae J.-W."/>
        </authorList>
    </citation>
    <scope>NUCLEOTIDE SEQUENCE [LARGE SCALE GENOMIC DNA]</scope>
    <source>
        <strain evidence="1 2">KACC 19189</strain>
    </source>
</reference>
<dbReference type="Pfam" id="PF09601">
    <property type="entry name" value="DUF2459"/>
    <property type="match status" value="1"/>
</dbReference>
<accession>A0A7G9S9R1</accession>
<dbReference type="KEGG" id="srhi:H9L12_09795"/>
<organism evidence="1 2">
    <name type="scientific">Sphingomonas rhizophila</name>
    <dbReference type="NCBI Taxonomy" id="2071607"/>
    <lineage>
        <taxon>Bacteria</taxon>
        <taxon>Pseudomonadati</taxon>
        <taxon>Pseudomonadota</taxon>
        <taxon>Alphaproteobacteria</taxon>
        <taxon>Sphingomonadales</taxon>
        <taxon>Sphingomonadaceae</taxon>
        <taxon>Sphingomonas</taxon>
    </lineage>
</organism>
<dbReference type="Proteomes" id="UP000515955">
    <property type="component" value="Chromosome"/>
</dbReference>
<proteinExistence type="predicted"/>
<keyword evidence="2" id="KW-1185">Reference proteome</keyword>
<sequence length="216" mass="23904">MAALLIAGPPLLYLVAALLGSLMSVNRQWSEPDEGVTIYLASNGVHADLILPRKAQGLDWTPVVPPSDFRGAPAGAQWVAFGAGERAVYLNTPTWSDLTPKTAYHALTGGERVMHVEWVKDPSFAIRQIRLRPAEYRRLWASIRGDFDLDSNSRPQRLDHPGYTAADRFYRGVGKTSAVQTCNQWVASRLRLAGVKAPLWTPFTGGLTARYRPYKT</sequence>
<dbReference type="NCBIfam" id="TIGR02117">
    <property type="entry name" value="chp_urease_rgn"/>
    <property type="match status" value="1"/>
</dbReference>
<evidence type="ECO:0000313" key="1">
    <source>
        <dbReference type="EMBL" id="QNN64586.1"/>
    </source>
</evidence>
<dbReference type="InterPro" id="IPR011727">
    <property type="entry name" value="CHP02117"/>
</dbReference>
<dbReference type="RefSeq" id="WP_187541585.1">
    <property type="nucleotide sequence ID" value="NZ_CP060717.1"/>
</dbReference>
<dbReference type="EMBL" id="CP060717">
    <property type="protein sequence ID" value="QNN64586.1"/>
    <property type="molecule type" value="Genomic_DNA"/>
</dbReference>